<dbReference type="EMBL" id="CAXDID020000008">
    <property type="protein sequence ID" value="CAL5978040.1"/>
    <property type="molecule type" value="Genomic_DNA"/>
</dbReference>
<proteinExistence type="predicted"/>
<organism evidence="1">
    <name type="scientific">Hexamita inflata</name>
    <dbReference type="NCBI Taxonomy" id="28002"/>
    <lineage>
        <taxon>Eukaryota</taxon>
        <taxon>Metamonada</taxon>
        <taxon>Diplomonadida</taxon>
        <taxon>Hexamitidae</taxon>
        <taxon>Hexamitinae</taxon>
        <taxon>Hexamita</taxon>
    </lineage>
</organism>
<dbReference type="Proteomes" id="UP001642409">
    <property type="component" value="Unassembled WGS sequence"/>
</dbReference>
<gene>
    <name evidence="2" type="ORF">HINF_LOCUS4600</name>
    <name evidence="1" type="ORF">HINF_LOCUS7030</name>
</gene>
<comment type="caution">
    <text evidence="1">The sequence shown here is derived from an EMBL/GenBank/DDBJ whole genome shotgun (WGS) entry which is preliminary data.</text>
</comment>
<evidence type="ECO:0000313" key="3">
    <source>
        <dbReference type="Proteomes" id="UP001642409"/>
    </source>
</evidence>
<name>A0AA86NGR3_9EUKA</name>
<evidence type="ECO:0000313" key="2">
    <source>
        <dbReference type="EMBL" id="CAL5978040.1"/>
    </source>
</evidence>
<accession>A0AA86NGR3</accession>
<dbReference type="AlphaFoldDB" id="A0AA86NGR3"/>
<reference evidence="1" key="1">
    <citation type="submission" date="2023-06" db="EMBL/GenBank/DDBJ databases">
        <authorList>
            <person name="Kurt Z."/>
        </authorList>
    </citation>
    <scope>NUCLEOTIDE SEQUENCE</scope>
</reference>
<sequence length="463" mass="53167">MALTPIVTVQLANITICETIISDQVSLEESINAFIAPKYVQLFAELLSYLIFQTFILRESEFEFFKMPVIPLVADLYYEIVLIFESNIYRLNIVIYENVTNANAPDDTLILIQSPSILKSDPQSVIFYIIVFSSNMTEPYIFPTIPPVIGILEKVVILQLIVSILLNLMLDKLLNATYPADIAELYDYDNIVIFQIEVCQITQFVYYTYDITLLEQEQPLFIDSLYIIESYMRHLEISKSFTLAANPMIPDEYELLFYVVIFSQIQIYTPIYLLKLYGLYKQPNIPPQTLQVSMVQQISLEFDNTKLLTVKLLFQYPPTSATLDAALILPYIIELFSSAQLALHFPINAAIFISLSSQLDFQMEAKLIYILLNEPSEHSEDKYPIVPKLENYPTPEVEQYMLVLEIEIFPPTVPKSPDYFTIDPAYVVCSKQHSYTIVINVAFDSPIIAPELYILLVVCLEQI</sequence>
<protein>
    <submittedName>
        <fullName evidence="2">Hypothetical_protein</fullName>
    </submittedName>
</protein>
<evidence type="ECO:0000313" key="1">
    <source>
        <dbReference type="EMBL" id="CAI9919385.1"/>
    </source>
</evidence>
<dbReference type="EMBL" id="CATOUU010000171">
    <property type="protein sequence ID" value="CAI9919385.1"/>
    <property type="molecule type" value="Genomic_DNA"/>
</dbReference>
<reference evidence="2 3" key="2">
    <citation type="submission" date="2024-07" db="EMBL/GenBank/DDBJ databases">
        <authorList>
            <person name="Akdeniz Z."/>
        </authorList>
    </citation>
    <scope>NUCLEOTIDE SEQUENCE [LARGE SCALE GENOMIC DNA]</scope>
</reference>
<keyword evidence="3" id="KW-1185">Reference proteome</keyword>